<dbReference type="SMART" id="SM01197">
    <property type="entry name" value="FANCL_C"/>
    <property type="match status" value="1"/>
</dbReference>
<dbReference type="InterPro" id="IPR039795">
    <property type="entry name" value="LTN1/Rkr1"/>
</dbReference>
<dbReference type="InterPro" id="IPR054478">
    <property type="entry name" value="LTN1_UBC"/>
</dbReference>
<dbReference type="InterPro" id="IPR011016">
    <property type="entry name" value="Znf_RING-CH"/>
</dbReference>
<keyword evidence="18" id="KW-1185">Reference proteome</keyword>
<dbReference type="Gene3D" id="3.30.40.10">
    <property type="entry name" value="Zinc/RING finger domain, C3HC4 (zinc finger)"/>
    <property type="match status" value="1"/>
</dbReference>
<accession>A0ABR2UHB8</accession>
<comment type="pathway">
    <text evidence="3 15">Protein modification; protein ubiquitination.</text>
</comment>
<keyword evidence="8 15" id="KW-0808">Transferase</keyword>
<sequence>MRRAGPKSSAASGRAFASAGTGAFGAFSSASTGSKLSYLTEPPDFSSISDANVVVSFKNLLKKDATTKSKALEDLLTYVEAHPYEHNGGTEEPVLEAWVQLYPRISIDNSRRVRELSHTLQLELMKSARKRMERHIPKIVASWLAGTFDRDRVVSRIASEGLSSFLTTPEKTAQFWKRCQPQILEYASDAVLETADTLSDERSTNTDDAEAKYYRVLGSSLALVLNLLQKLDAADIEKHLDTYDEFLGVEKVWMSALVRDTAVRRIASQIVAVSIEKKPDAVETNLALLSKVYIAEGLRSNQTGSAVDFVKTLIALTDRFPTIWTSDYHGKKSPTVRLKGFVEKGSQGSAVAFWDVLGQFFNVMPVEVLPSDHSGAIEFMKSLRSGITSREEPRSHAVNAWTCYINLSRNFVDKLSAGSVEFIREAVFPLIEQYLFPERPDWSVGSQIPILKAYTATAASPSNEIRDATAQHWHKLKDQFSGRMRDSLPEASKEFHKSQKSIADEGNRWFDLTGKILDAHVKTAGTDRPIPAHAVLQPSLDLVLEAFQVLQKRNFKPFGAAATIEAAFENSKLLFRNDDTSGDTDGALRQLEATVSGDLSPILSSSSAPYLFSCVNSLGNIQGRTQDFERIWGANIAALTSTIDGAGSDIPMGALHALSKLISTSSSATLARRLEQVQLVIVKICVQCARGKAPAESWAVFDTALTFNVLGDESGRRLAEELATILAKQPSPEVIKALLLLAQKKPELLSREDTHMSLMTSLLSLSEKSDRSDIATLKTLLSQPTTGGTANFVGIIQQNLNDATAVSLGVETLVQQASQVQRDEDATAVLPDTNIWENELLSIMSSKSINPSLSLTSSLGGSYFLIRSVDGNEHSQVKRDRAGCSIPGRMAQYSSRLLSSGLNDKLPMSKQAELLVLTSITAELAADQLTALEDESIWLRIADATSDAENLISTSRAALTSITEEASDWRSGSSSEFPPSRLVHDVFTRLLEASKQLTPFGLYSARVLNQLLESLAEKHGFSSSAEEWLTKLDVLKSTPTTVLPAVSMLKGLGATLAPAKAVSNLCNRLVSDAAGATLNSDKSLATLVLLNACTSVYDDGDLPVANNRLVFAVRQITSWLETPEEVDHRFAAELCRSLQHLLPCIKDVYGSYWERAIGFSVYLWTRNTSAKEIDHWVSAIHSSLRLLVKLQSLDEPNDDLVEALQSTAEERSAALIELLSLPRDKETQPLEMVDAILCRQVEKLPLEHVKEPADLYSLVAADSRPIQTAAFTVLHKALPAAQEQLSLDVLLDKKTAQLPDELLSLLLEAPTLEAYSDEALSHFPTPIRSYLLTWHLVFDAFGAASFKVRGDYADNLKNDNYIGPLMDFTFDVLGHSAAHALNLDKANFTVDQIRKYNLKLAEAETEERNMQWLLIHLYYLVLKFVPGLFKSWHTDCRSKQTKIAVEDWMVKYFSPIIVSEALDDVAKWAGSQEAPTEDDKELIVKISRAAKEVTAGYEVDESQATVAIKIPHAYPLESVAVVGVNRVAVSEKKWQSWILTTKGVITFSGGSLIDGLAAFKRNISGALKGQTECAICYSIISSDKTMPDKRCGTCKNLFHRTCLYKWFQSSNQNTCPLCRNPIDYLGADTKTRRRG</sequence>
<dbReference type="SUPFAM" id="SSF48371">
    <property type="entry name" value="ARM repeat"/>
    <property type="match status" value="1"/>
</dbReference>
<dbReference type="PANTHER" id="PTHR12389">
    <property type="entry name" value="ZINC FINGER PROTEIN 294"/>
    <property type="match status" value="1"/>
</dbReference>
<evidence type="ECO:0000313" key="17">
    <source>
        <dbReference type="EMBL" id="KAK9413937.1"/>
    </source>
</evidence>
<dbReference type="Pfam" id="PF22958">
    <property type="entry name" value="Ltn1_1st"/>
    <property type="match status" value="1"/>
</dbReference>
<keyword evidence="12 15" id="KW-0833">Ubl conjugation pathway</keyword>
<feature type="domain" description="RING-type" evidence="16">
    <location>
        <begin position="1573"/>
        <end position="1619"/>
    </location>
</feature>
<name>A0ABR2UHB8_9PEZI</name>
<organism evidence="17 18">
    <name type="scientific">Seiridium unicorne</name>
    <dbReference type="NCBI Taxonomy" id="138068"/>
    <lineage>
        <taxon>Eukaryota</taxon>
        <taxon>Fungi</taxon>
        <taxon>Dikarya</taxon>
        <taxon>Ascomycota</taxon>
        <taxon>Pezizomycotina</taxon>
        <taxon>Sordariomycetes</taxon>
        <taxon>Xylariomycetidae</taxon>
        <taxon>Amphisphaeriales</taxon>
        <taxon>Sporocadaceae</taxon>
        <taxon>Seiridium</taxon>
    </lineage>
</organism>
<evidence type="ECO:0000256" key="7">
    <source>
        <dbReference type="ARBA" id="ARBA00022490"/>
    </source>
</evidence>
<dbReference type="Pfam" id="PF13639">
    <property type="entry name" value="zf-RING_2"/>
    <property type="match status" value="1"/>
</dbReference>
<evidence type="ECO:0000256" key="8">
    <source>
        <dbReference type="ARBA" id="ARBA00022679"/>
    </source>
</evidence>
<reference evidence="17 18" key="1">
    <citation type="journal article" date="2024" name="J. Plant Pathol.">
        <title>Sequence and assembly of the genome of Seiridium unicorne, isolate CBS 538.82, causal agent of cypress canker disease.</title>
        <authorList>
            <person name="Scali E."/>
            <person name="Rocca G.D."/>
            <person name="Danti R."/>
            <person name="Garbelotto M."/>
            <person name="Barberini S."/>
            <person name="Baroncelli R."/>
            <person name="Emiliani G."/>
        </authorList>
    </citation>
    <scope>NUCLEOTIDE SEQUENCE [LARGE SCALE GENOMIC DNA]</scope>
    <source>
        <strain evidence="17 18">BM-138-508</strain>
    </source>
</reference>
<evidence type="ECO:0000256" key="6">
    <source>
        <dbReference type="ARBA" id="ARBA00017157"/>
    </source>
</evidence>
<dbReference type="Pfam" id="PF23280">
    <property type="entry name" value="TPR_26"/>
    <property type="match status" value="1"/>
</dbReference>
<evidence type="ECO:0000256" key="11">
    <source>
        <dbReference type="ARBA" id="ARBA00022771"/>
    </source>
</evidence>
<dbReference type="InterPro" id="IPR039804">
    <property type="entry name" value="RING-CH-C4HC3_LTN1"/>
</dbReference>
<evidence type="ECO:0000256" key="9">
    <source>
        <dbReference type="ARBA" id="ARBA00022723"/>
    </source>
</evidence>
<evidence type="ECO:0000256" key="2">
    <source>
        <dbReference type="ARBA" id="ARBA00004514"/>
    </source>
</evidence>
<comment type="subunit">
    <text evidence="15">Component of the ribosome quality control complex (RQC).</text>
</comment>
<evidence type="ECO:0000256" key="5">
    <source>
        <dbReference type="ARBA" id="ARBA00012483"/>
    </source>
</evidence>
<evidence type="ECO:0000313" key="18">
    <source>
        <dbReference type="Proteomes" id="UP001408356"/>
    </source>
</evidence>
<keyword evidence="10" id="KW-0677">Repeat</keyword>
<dbReference type="SMART" id="SM00184">
    <property type="entry name" value="RING"/>
    <property type="match status" value="1"/>
</dbReference>
<dbReference type="InterPro" id="IPR016024">
    <property type="entry name" value="ARM-type_fold"/>
</dbReference>
<dbReference type="Proteomes" id="UP001408356">
    <property type="component" value="Unassembled WGS sequence"/>
</dbReference>
<comment type="caution">
    <text evidence="17">The sequence shown here is derived from an EMBL/GenBank/DDBJ whole genome shotgun (WGS) entry which is preliminary data.</text>
</comment>
<comment type="similarity">
    <text evidence="4 15">Belongs to the LTN1 family.</text>
</comment>
<dbReference type="EC" id="2.3.2.27" evidence="5 15"/>
<evidence type="ECO:0000256" key="14">
    <source>
        <dbReference type="PROSITE-ProRule" id="PRU00175"/>
    </source>
</evidence>
<keyword evidence="13 15" id="KW-0862">Zinc</keyword>
<evidence type="ECO:0000259" key="16">
    <source>
        <dbReference type="PROSITE" id="PS50089"/>
    </source>
</evidence>
<dbReference type="EMBL" id="JARVKF010000432">
    <property type="protein sequence ID" value="KAK9413937.1"/>
    <property type="molecule type" value="Genomic_DNA"/>
</dbReference>
<evidence type="ECO:0000256" key="4">
    <source>
        <dbReference type="ARBA" id="ARBA00007997"/>
    </source>
</evidence>
<evidence type="ECO:0000256" key="10">
    <source>
        <dbReference type="ARBA" id="ARBA00022737"/>
    </source>
</evidence>
<dbReference type="PANTHER" id="PTHR12389:SF0">
    <property type="entry name" value="E3 UBIQUITIN-PROTEIN LIGASE LISTERIN"/>
    <property type="match status" value="1"/>
</dbReference>
<dbReference type="CDD" id="cd16491">
    <property type="entry name" value="RING-CH-C4HC3_LTN1"/>
    <property type="match status" value="1"/>
</dbReference>
<dbReference type="PROSITE" id="PS50089">
    <property type="entry name" value="ZF_RING_2"/>
    <property type="match status" value="1"/>
</dbReference>
<gene>
    <name evidence="17" type="ORF">SUNI508_11513</name>
</gene>
<dbReference type="InterPro" id="IPR057030">
    <property type="entry name" value="TPR_Rkr-1"/>
</dbReference>
<keyword evidence="9 15" id="KW-0479">Metal-binding</keyword>
<dbReference type="SUPFAM" id="SSF57850">
    <property type="entry name" value="RING/U-box"/>
    <property type="match status" value="1"/>
</dbReference>
<dbReference type="InterPro" id="IPR054477">
    <property type="entry name" value="LTN1_E3_ligase_6th"/>
</dbReference>
<dbReference type="InterPro" id="IPR013083">
    <property type="entry name" value="Znf_RING/FYVE/PHD"/>
</dbReference>
<dbReference type="SMART" id="SM00744">
    <property type="entry name" value="RINGv"/>
    <property type="match status" value="1"/>
</dbReference>
<proteinExistence type="inferred from homology"/>
<comment type="function">
    <text evidence="15">E3 ubiquitin-protein ligase. Component of the ribosome quality control complex (RQC), a ribosome-associated complex that mediates ubiquitination and extraction of incompletely synthesized nascent chains for proteasomal degradation.</text>
</comment>
<evidence type="ECO:0000256" key="3">
    <source>
        <dbReference type="ARBA" id="ARBA00004906"/>
    </source>
</evidence>
<comment type="catalytic activity">
    <reaction evidence="1 15">
        <text>S-ubiquitinyl-[E2 ubiquitin-conjugating enzyme]-L-cysteine + [acceptor protein]-L-lysine = [E2 ubiquitin-conjugating enzyme]-L-cysteine + N(6)-ubiquitinyl-[acceptor protein]-L-lysine.</text>
        <dbReference type="EC" id="2.3.2.27"/>
    </reaction>
</comment>
<evidence type="ECO:0000256" key="13">
    <source>
        <dbReference type="ARBA" id="ARBA00022833"/>
    </source>
</evidence>
<dbReference type="Pfam" id="PF22999">
    <property type="entry name" value="LTN1_E3_ligase_6th"/>
    <property type="match status" value="1"/>
</dbReference>
<evidence type="ECO:0000256" key="1">
    <source>
        <dbReference type="ARBA" id="ARBA00000900"/>
    </source>
</evidence>
<dbReference type="Pfam" id="PF23009">
    <property type="entry name" value="UBC_like"/>
    <property type="match status" value="1"/>
</dbReference>
<keyword evidence="11 14" id="KW-0863">Zinc-finger</keyword>
<evidence type="ECO:0000256" key="15">
    <source>
        <dbReference type="RuleBase" id="RU367090"/>
    </source>
</evidence>
<protein>
    <recommendedName>
        <fullName evidence="6 15">E3 ubiquitin-protein ligase listerin</fullName>
        <ecNumber evidence="5 15">2.3.2.27</ecNumber>
    </recommendedName>
    <alternativeName>
        <fullName evidence="15">RING-type E3 ubiquitin transferase listerin</fullName>
    </alternativeName>
</protein>
<comment type="subcellular location">
    <subcellularLocation>
        <location evidence="2">Cytoplasm</location>
        <location evidence="2">Cytosol</location>
    </subcellularLocation>
</comment>
<dbReference type="InterPro" id="IPR001841">
    <property type="entry name" value="Znf_RING"/>
</dbReference>
<evidence type="ECO:0000256" key="12">
    <source>
        <dbReference type="ARBA" id="ARBA00022786"/>
    </source>
</evidence>
<keyword evidence="7" id="KW-0963">Cytoplasm</keyword>
<dbReference type="InterPro" id="IPR054476">
    <property type="entry name" value="Ltn1_N"/>
</dbReference>